<dbReference type="eggNOG" id="ENOG502SDUB">
    <property type="taxonomic scope" value="Eukaryota"/>
</dbReference>
<dbReference type="InterPro" id="IPR016181">
    <property type="entry name" value="Acyl_CoA_acyltransferase"/>
</dbReference>
<reference evidence="2 3" key="1">
    <citation type="journal article" date="2011" name="PLoS Pathog.">
        <title>Endophytic Life Strategies Decoded by Genome and Transcriptome Analyses of the Mutualistic Root Symbiont Piriformospora indica.</title>
        <authorList>
            <person name="Zuccaro A."/>
            <person name="Lahrmann U."/>
            <person name="Guldener U."/>
            <person name="Langen G."/>
            <person name="Pfiffi S."/>
            <person name="Biedenkopf D."/>
            <person name="Wong P."/>
            <person name="Samans B."/>
            <person name="Grimm C."/>
            <person name="Basiewicz M."/>
            <person name="Murat C."/>
            <person name="Martin F."/>
            <person name="Kogel K.H."/>
        </authorList>
    </citation>
    <scope>NUCLEOTIDE SEQUENCE [LARGE SCALE GENOMIC DNA]</scope>
    <source>
        <strain evidence="2 3">DSM 11827</strain>
    </source>
</reference>
<dbReference type="CDD" id="cd04301">
    <property type="entry name" value="NAT_SF"/>
    <property type="match status" value="1"/>
</dbReference>
<dbReference type="Proteomes" id="UP000007148">
    <property type="component" value="Unassembled WGS sequence"/>
</dbReference>
<sequence length="581" mass="66048">MSKLCVLRGRSKFKDQKLVIEFLKCGPKEANKWGHCCKHSDDSVCVDPIECELFTYYNPRFTWRTVIIGHAYIEPVKGGKRKTVGTLLADIIDRETIRDVWYDHMCAVSPIHLLIAGTLFDRQGYMDPELYDDEIKKGSGVFGKEIGEGRLLHLESIVVDKDYRRQGIGAKLMSGLHKVAKKEQVSFIFAFPDTETQDFVACARSVGYRHVARTRVIAYAVDQQHPSRKLDKSLDPEPFAYYHQAHLFDYSTPVCLVISRYIPKFAVQILQKFPLDTDWTERDDGGMTPLHLAAKGISPELLMFLLSKETTYACIHQRTTFGDTPLTALKSSARRVRDMPMGIPAPNLDNWRGYAEDYVECYKLLISAMNEPWDEELEKRVRFGCSCGHCLEGVMSPRVKFYILAYIYESARIIKTRWGAETNENIAKVVSGIFAHLPPTLSDVSSEEPFQRGFATLLEYIGICLEENEIPTADKVGKKLDWYRDMGEGEDTQRYLNLGGTINDALSYLFAGCCYKTWSAVFKELDEAKEIPHCDNDDLITPVRLFACGTMETERPKSTLESIPLDAVLGQMVDMLTGYHF</sequence>
<dbReference type="STRING" id="1109443.G4TQS3"/>
<dbReference type="Gene3D" id="3.40.630.30">
    <property type="match status" value="1"/>
</dbReference>
<keyword evidence="3" id="KW-1185">Reference proteome</keyword>
<dbReference type="InterPro" id="IPR036770">
    <property type="entry name" value="Ankyrin_rpt-contain_sf"/>
</dbReference>
<organism evidence="2 3">
    <name type="scientific">Serendipita indica (strain DSM 11827)</name>
    <name type="common">Root endophyte fungus</name>
    <name type="synonym">Piriformospora indica</name>
    <dbReference type="NCBI Taxonomy" id="1109443"/>
    <lineage>
        <taxon>Eukaryota</taxon>
        <taxon>Fungi</taxon>
        <taxon>Dikarya</taxon>
        <taxon>Basidiomycota</taxon>
        <taxon>Agaricomycotina</taxon>
        <taxon>Agaricomycetes</taxon>
        <taxon>Sebacinales</taxon>
        <taxon>Serendipitaceae</taxon>
        <taxon>Serendipita</taxon>
    </lineage>
</organism>
<name>G4TQS3_SERID</name>
<comment type="caution">
    <text evidence="2">The sequence shown here is derived from an EMBL/GenBank/DDBJ whole genome shotgun (WGS) entry which is preliminary data.</text>
</comment>
<accession>G4TQS3</accession>
<dbReference type="SUPFAM" id="SSF55729">
    <property type="entry name" value="Acyl-CoA N-acyltransferases (Nat)"/>
    <property type="match status" value="1"/>
</dbReference>
<dbReference type="Pfam" id="PF00583">
    <property type="entry name" value="Acetyltransf_1"/>
    <property type="match status" value="1"/>
</dbReference>
<dbReference type="SUPFAM" id="SSF48403">
    <property type="entry name" value="Ankyrin repeat"/>
    <property type="match status" value="1"/>
</dbReference>
<protein>
    <recommendedName>
        <fullName evidence="1">N-acetyltransferase domain-containing protein</fullName>
    </recommendedName>
</protein>
<dbReference type="OrthoDB" id="508139at2759"/>
<evidence type="ECO:0000259" key="1">
    <source>
        <dbReference type="PROSITE" id="PS51186"/>
    </source>
</evidence>
<dbReference type="AlphaFoldDB" id="G4TQS3"/>
<evidence type="ECO:0000313" key="2">
    <source>
        <dbReference type="EMBL" id="CCA73675.1"/>
    </source>
</evidence>
<dbReference type="GO" id="GO:0016747">
    <property type="term" value="F:acyltransferase activity, transferring groups other than amino-acyl groups"/>
    <property type="evidence" value="ECO:0007669"/>
    <property type="project" value="InterPro"/>
</dbReference>
<evidence type="ECO:0000313" key="3">
    <source>
        <dbReference type="Proteomes" id="UP000007148"/>
    </source>
</evidence>
<proteinExistence type="predicted"/>
<feature type="domain" description="N-acetyltransferase" evidence="1">
    <location>
        <begin position="95"/>
        <end position="235"/>
    </location>
</feature>
<dbReference type="EMBL" id="CAFZ01000243">
    <property type="protein sequence ID" value="CCA73675.1"/>
    <property type="molecule type" value="Genomic_DNA"/>
</dbReference>
<dbReference type="PROSITE" id="PS51186">
    <property type="entry name" value="GNAT"/>
    <property type="match status" value="1"/>
</dbReference>
<dbReference type="Gene3D" id="1.25.40.20">
    <property type="entry name" value="Ankyrin repeat-containing domain"/>
    <property type="match status" value="1"/>
</dbReference>
<dbReference type="HOGENOM" id="CLU_491843_0_0_1"/>
<dbReference type="InParanoid" id="G4TQS3"/>
<gene>
    <name evidence="2" type="ORF">PIIN_07628</name>
</gene>
<dbReference type="InterPro" id="IPR000182">
    <property type="entry name" value="GNAT_dom"/>
</dbReference>